<accession>A0A9Q1JUN9</accession>
<name>A0A9Q1JUN9_9CARY</name>
<protein>
    <submittedName>
        <fullName evidence="1">Uncharacterized protein</fullName>
    </submittedName>
</protein>
<sequence length="188" mass="21413">MPNDKILCFQNDPIARTHVILILDDHITAQIVDLEWPPFLDEGIENKECFDRRISVLGPVNGVYCIINGLVEREPCHKRVQAHFPSIALPMPPQLVGGKWKPVDDYFYHWRLPIGSKLMIIQMITKWSLFTIKVYVMIQMMIVGTSGSTISPQILGGLYTEKSDVAGRDKGYLDHHVVYGHALHRGHE</sequence>
<evidence type="ECO:0000313" key="1">
    <source>
        <dbReference type="EMBL" id="KAJ8431268.1"/>
    </source>
</evidence>
<proteinExistence type="predicted"/>
<organism evidence="1 2">
    <name type="scientific">Carnegiea gigantea</name>
    <dbReference type="NCBI Taxonomy" id="171969"/>
    <lineage>
        <taxon>Eukaryota</taxon>
        <taxon>Viridiplantae</taxon>
        <taxon>Streptophyta</taxon>
        <taxon>Embryophyta</taxon>
        <taxon>Tracheophyta</taxon>
        <taxon>Spermatophyta</taxon>
        <taxon>Magnoliopsida</taxon>
        <taxon>eudicotyledons</taxon>
        <taxon>Gunneridae</taxon>
        <taxon>Pentapetalae</taxon>
        <taxon>Caryophyllales</taxon>
        <taxon>Cactineae</taxon>
        <taxon>Cactaceae</taxon>
        <taxon>Cactoideae</taxon>
        <taxon>Echinocereeae</taxon>
        <taxon>Carnegiea</taxon>
    </lineage>
</organism>
<dbReference type="AlphaFoldDB" id="A0A9Q1JUN9"/>
<comment type="caution">
    <text evidence="1">The sequence shown here is derived from an EMBL/GenBank/DDBJ whole genome shotgun (WGS) entry which is preliminary data.</text>
</comment>
<evidence type="ECO:0000313" key="2">
    <source>
        <dbReference type="Proteomes" id="UP001153076"/>
    </source>
</evidence>
<reference evidence="1" key="1">
    <citation type="submission" date="2022-04" db="EMBL/GenBank/DDBJ databases">
        <title>Carnegiea gigantea Genome sequencing and assembly v2.</title>
        <authorList>
            <person name="Copetti D."/>
            <person name="Sanderson M.J."/>
            <person name="Burquez A."/>
            <person name="Wojciechowski M.F."/>
        </authorList>
    </citation>
    <scope>NUCLEOTIDE SEQUENCE</scope>
    <source>
        <strain evidence="1">SGP5-SGP5p</strain>
        <tissue evidence="1">Aerial part</tissue>
    </source>
</reference>
<dbReference type="EMBL" id="JAKOGI010000702">
    <property type="protein sequence ID" value="KAJ8431268.1"/>
    <property type="molecule type" value="Genomic_DNA"/>
</dbReference>
<dbReference type="Proteomes" id="UP001153076">
    <property type="component" value="Unassembled WGS sequence"/>
</dbReference>
<keyword evidence="2" id="KW-1185">Reference proteome</keyword>
<gene>
    <name evidence="1" type="ORF">Cgig2_011121</name>
</gene>